<feature type="non-terminal residue" evidence="2">
    <location>
        <position position="1"/>
    </location>
</feature>
<sequence>VLLASVTMSSRLVRSRLLDLLARQRGGRRALGVSATPAKESVVSSDTLLNDQTLPPSRGPRSRSLLKFGAIAAFTAALGTTAYASYGICRFLLL</sequence>
<keyword evidence="1" id="KW-0472">Membrane</keyword>
<evidence type="ECO:0000313" key="2">
    <source>
        <dbReference type="EMBL" id="RZR74024.1"/>
    </source>
</evidence>
<evidence type="ECO:0000256" key="1">
    <source>
        <dbReference type="SAM" id="Phobius"/>
    </source>
</evidence>
<proteinExistence type="predicted"/>
<accession>A0A445MIA2</accession>
<keyword evidence="1" id="KW-1133">Transmembrane helix</keyword>
<organism evidence="2">
    <name type="scientific">Ensete ventricosum</name>
    <name type="common">Abyssinian banana</name>
    <name type="synonym">Musa ensete</name>
    <dbReference type="NCBI Taxonomy" id="4639"/>
    <lineage>
        <taxon>Eukaryota</taxon>
        <taxon>Viridiplantae</taxon>
        <taxon>Streptophyta</taxon>
        <taxon>Embryophyta</taxon>
        <taxon>Tracheophyta</taxon>
        <taxon>Spermatophyta</taxon>
        <taxon>Magnoliopsida</taxon>
        <taxon>Liliopsida</taxon>
        <taxon>Zingiberales</taxon>
        <taxon>Musaceae</taxon>
        <taxon>Ensete</taxon>
    </lineage>
</organism>
<protein>
    <submittedName>
        <fullName evidence="2">Uncharacterized protein</fullName>
    </submittedName>
</protein>
<reference evidence="2" key="1">
    <citation type="journal article" date="2018" name="Data Brief">
        <title>Genome sequence data from 17 accessions of Ensete ventricosum, a staple food crop for millions in Ethiopia.</title>
        <authorList>
            <person name="Yemataw Z."/>
            <person name="Muzemil S."/>
            <person name="Ambachew D."/>
            <person name="Tripathi L."/>
            <person name="Tesfaye K."/>
            <person name="Chala A."/>
            <person name="Farbos A."/>
            <person name="O'Neill P."/>
            <person name="Moore K."/>
            <person name="Grant M."/>
            <person name="Studholme D.J."/>
        </authorList>
    </citation>
    <scope>NUCLEOTIDE SEQUENCE [LARGE SCALE GENOMIC DNA]</scope>
    <source>
        <tissue evidence="2">Leaf</tissue>
    </source>
</reference>
<feature type="transmembrane region" description="Helical" evidence="1">
    <location>
        <begin position="68"/>
        <end position="93"/>
    </location>
</feature>
<dbReference type="Proteomes" id="UP000290560">
    <property type="component" value="Unassembled WGS sequence"/>
</dbReference>
<dbReference type="EMBL" id="KV876087">
    <property type="protein sequence ID" value="RZR74024.1"/>
    <property type="molecule type" value="Genomic_DNA"/>
</dbReference>
<name>A0A445MIA2_ENSVE</name>
<keyword evidence="1" id="KW-0812">Transmembrane</keyword>
<dbReference type="AlphaFoldDB" id="A0A445MIA2"/>
<gene>
    <name evidence="2" type="ORF">BHM03_00031139</name>
</gene>